<evidence type="ECO:0000313" key="3">
    <source>
        <dbReference type="EMBL" id="MDR6553970.1"/>
    </source>
</evidence>
<dbReference type="Gene3D" id="3.40.50.1390">
    <property type="entry name" value="Resolvase, N-terminal catalytic domain"/>
    <property type="match status" value="1"/>
</dbReference>
<dbReference type="PROSITE" id="PS51737">
    <property type="entry name" value="RECOMBINASE_DNA_BIND"/>
    <property type="match status" value="1"/>
</dbReference>
<dbReference type="Gene3D" id="3.90.1750.20">
    <property type="entry name" value="Putative Large Serine Recombinase, Chain B, Domain 2"/>
    <property type="match status" value="1"/>
</dbReference>
<comment type="caution">
    <text evidence="3">The sequence shown here is derived from an EMBL/GenBank/DDBJ whole genome shotgun (WGS) entry which is preliminary data.</text>
</comment>
<accession>A0ABU1P2J7</accession>
<evidence type="ECO:0000313" key="4">
    <source>
        <dbReference type="Proteomes" id="UP001267290"/>
    </source>
</evidence>
<organism evidence="3 4">
    <name type="scientific">Paenibacillus qinlingensis</name>
    <dbReference type="NCBI Taxonomy" id="1837343"/>
    <lineage>
        <taxon>Bacteria</taxon>
        <taxon>Bacillati</taxon>
        <taxon>Bacillota</taxon>
        <taxon>Bacilli</taxon>
        <taxon>Bacillales</taxon>
        <taxon>Paenibacillaceae</taxon>
        <taxon>Paenibacillus</taxon>
    </lineage>
</organism>
<sequence length="373" mass="43453">MTLTVAYYRSSSELQEDSVGTQQFYAMQYCSNNMILIDNEVQDEFVSASLVPLIKRNLSKVIEGIKKGEVNTLILYKRDRLARDVVEYMDIYSVLRKYNVQVHFTASHEAPMRYDEMGEFYELIMAGLGQHEGEQIKRRISEARSATFQKGKHKGNLPYGYVVNKKTGKIEASSFAKKDIELIFSELLSEKYTSLHKLSLFLKNNNILKLQLKESKKFNPHWHAKAIEDLVSNPMYMGMRQMNFNGKLEHYTDKDYVIINVEDWLQAQDILQKMREGNLRTKRPKGSFLFDGIIICGVCKKPLKTLMRQRVDVWVGVYECKEHKIKLLSDETDSDIFNVCCDYFPTILTKDGEELFKRYFAKQTDSIKNEIKL</sequence>
<dbReference type="Pfam" id="PF07508">
    <property type="entry name" value="Recombinase"/>
    <property type="match status" value="1"/>
</dbReference>
<dbReference type="PANTHER" id="PTHR30461:SF23">
    <property type="entry name" value="DNA RECOMBINASE-RELATED"/>
    <property type="match status" value="1"/>
</dbReference>
<dbReference type="SUPFAM" id="SSF53041">
    <property type="entry name" value="Resolvase-like"/>
    <property type="match status" value="1"/>
</dbReference>
<dbReference type="InterPro" id="IPR038109">
    <property type="entry name" value="DNA_bind_recomb_sf"/>
</dbReference>
<dbReference type="RefSeq" id="WP_310501422.1">
    <property type="nucleotide sequence ID" value="NZ_JAVDSB010000013.1"/>
</dbReference>
<protein>
    <submittedName>
        <fullName evidence="3">DNA invertase Pin-like site-specific DNA recombinase</fullName>
    </submittedName>
</protein>
<dbReference type="InterPro" id="IPR050639">
    <property type="entry name" value="SSR_resolvase"/>
</dbReference>
<keyword evidence="4" id="KW-1185">Reference proteome</keyword>
<feature type="domain" description="Recombinase" evidence="2">
    <location>
        <begin position="158"/>
        <end position="277"/>
    </location>
</feature>
<gene>
    <name evidence="3" type="ORF">J2736_005180</name>
</gene>
<evidence type="ECO:0000259" key="1">
    <source>
        <dbReference type="PROSITE" id="PS51736"/>
    </source>
</evidence>
<dbReference type="InterPro" id="IPR011109">
    <property type="entry name" value="DNA_bind_recombinase_dom"/>
</dbReference>
<dbReference type="PANTHER" id="PTHR30461">
    <property type="entry name" value="DNA-INVERTASE FROM LAMBDOID PROPHAGE"/>
    <property type="match status" value="1"/>
</dbReference>
<proteinExistence type="predicted"/>
<dbReference type="PROSITE" id="PS51736">
    <property type="entry name" value="RECOMBINASES_3"/>
    <property type="match status" value="1"/>
</dbReference>
<dbReference type="InterPro" id="IPR036162">
    <property type="entry name" value="Resolvase-like_N_sf"/>
</dbReference>
<dbReference type="InterPro" id="IPR006119">
    <property type="entry name" value="Resolv_N"/>
</dbReference>
<dbReference type="SMART" id="SM00857">
    <property type="entry name" value="Resolvase"/>
    <property type="match status" value="1"/>
</dbReference>
<feature type="domain" description="Resolvase/invertase-type recombinase catalytic" evidence="1">
    <location>
        <begin position="3"/>
        <end position="151"/>
    </location>
</feature>
<evidence type="ECO:0000259" key="2">
    <source>
        <dbReference type="PROSITE" id="PS51737"/>
    </source>
</evidence>
<name>A0ABU1P2J7_9BACL</name>
<dbReference type="Proteomes" id="UP001267290">
    <property type="component" value="Unassembled WGS sequence"/>
</dbReference>
<reference evidence="3 4" key="1">
    <citation type="submission" date="2023-07" db="EMBL/GenBank/DDBJ databases">
        <title>Sorghum-associated microbial communities from plants grown in Nebraska, USA.</title>
        <authorList>
            <person name="Schachtman D."/>
        </authorList>
    </citation>
    <scope>NUCLEOTIDE SEQUENCE [LARGE SCALE GENOMIC DNA]</scope>
    <source>
        <strain evidence="3 4">CC258</strain>
    </source>
</reference>
<dbReference type="Pfam" id="PF00239">
    <property type="entry name" value="Resolvase"/>
    <property type="match status" value="1"/>
</dbReference>
<dbReference type="CDD" id="cd00338">
    <property type="entry name" value="Ser_Recombinase"/>
    <property type="match status" value="1"/>
</dbReference>
<dbReference type="EMBL" id="JAVDSB010000013">
    <property type="protein sequence ID" value="MDR6553970.1"/>
    <property type="molecule type" value="Genomic_DNA"/>
</dbReference>